<dbReference type="FunFam" id="1.10.8.60:FF:000001">
    <property type="entry name" value="ATP-dependent zinc metalloprotease FtsH"/>
    <property type="match status" value="1"/>
</dbReference>
<keyword evidence="12 14" id="KW-0482">Metalloprotease</keyword>
<keyword evidence="5 14" id="KW-0812">Transmembrane</keyword>
<dbReference type="Pfam" id="PF06480">
    <property type="entry name" value="FtsH_ext"/>
    <property type="match status" value="1"/>
</dbReference>
<dbReference type="STRING" id="908809.ABG79_00271"/>
<dbReference type="FunFam" id="3.40.50.300:FF:000352">
    <property type="entry name" value="ATP-dependent zinc metalloprotease FTSH 7, chloroplastic"/>
    <property type="match status" value="1"/>
</dbReference>
<dbReference type="SUPFAM" id="SSF52540">
    <property type="entry name" value="P-loop containing nucleoside triphosphate hydrolases"/>
    <property type="match status" value="1"/>
</dbReference>
<dbReference type="AlphaFoldDB" id="A0A0R3JX54"/>
<evidence type="ECO:0000313" key="18">
    <source>
        <dbReference type="Proteomes" id="UP000052015"/>
    </source>
</evidence>
<evidence type="ECO:0000256" key="4">
    <source>
        <dbReference type="ARBA" id="ARBA00022670"/>
    </source>
</evidence>
<feature type="active site" evidence="14">
    <location>
        <position position="413"/>
    </location>
</feature>
<proteinExistence type="inferred from homology"/>
<feature type="binding site" evidence="14">
    <location>
        <position position="490"/>
    </location>
    <ligand>
        <name>Zn(2+)</name>
        <dbReference type="ChEBI" id="CHEBI:29105"/>
        <note>catalytic</note>
    </ligand>
</feature>
<dbReference type="PROSITE" id="PS00674">
    <property type="entry name" value="AAA"/>
    <property type="match status" value="1"/>
</dbReference>
<dbReference type="InterPro" id="IPR037219">
    <property type="entry name" value="Peptidase_M41-like"/>
</dbReference>
<evidence type="ECO:0000256" key="12">
    <source>
        <dbReference type="ARBA" id="ARBA00023049"/>
    </source>
</evidence>
<evidence type="ECO:0000256" key="8">
    <source>
        <dbReference type="ARBA" id="ARBA00022801"/>
    </source>
</evidence>
<gene>
    <name evidence="17" type="primary">ftsH_1</name>
    <name evidence="14" type="synonym">ftsH</name>
    <name evidence="17" type="ORF">ABG79_00271</name>
</gene>
<feature type="binding site" evidence="14">
    <location>
        <position position="416"/>
    </location>
    <ligand>
        <name>Zn(2+)</name>
        <dbReference type="ChEBI" id="CHEBI:29105"/>
        <note>catalytic</note>
    </ligand>
</feature>
<evidence type="ECO:0000256" key="6">
    <source>
        <dbReference type="ARBA" id="ARBA00022723"/>
    </source>
</evidence>
<dbReference type="RefSeq" id="WP_057976322.1">
    <property type="nucleotide sequence ID" value="NZ_LKHP01000001.1"/>
</dbReference>
<dbReference type="SMART" id="SM00382">
    <property type="entry name" value="AAA"/>
    <property type="match status" value="1"/>
</dbReference>
<dbReference type="SUPFAM" id="SSF140990">
    <property type="entry name" value="FtsH protease domain-like"/>
    <property type="match status" value="1"/>
</dbReference>
<organism evidence="17 18">
    <name type="scientific">Caloramator mitchellensis</name>
    <dbReference type="NCBI Taxonomy" id="908809"/>
    <lineage>
        <taxon>Bacteria</taxon>
        <taxon>Bacillati</taxon>
        <taxon>Bacillota</taxon>
        <taxon>Clostridia</taxon>
        <taxon>Eubacteriales</taxon>
        <taxon>Clostridiaceae</taxon>
        <taxon>Caloramator</taxon>
    </lineage>
</organism>
<dbReference type="OrthoDB" id="9809379at2"/>
<comment type="subcellular location">
    <subcellularLocation>
        <location evidence="14">Cell membrane</location>
        <topology evidence="14">Multi-pass membrane protein</topology>
        <orientation evidence="14">Cytoplasmic side</orientation>
    </subcellularLocation>
    <subcellularLocation>
        <location evidence="1">Membrane</location>
    </subcellularLocation>
</comment>
<evidence type="ECO:0000256" key="7">
    <source>
        <dbReference type="ARBA" id="ARBA00022741"/>
    </source>
</evidence>
<accession>A0A0R3JX54</accession>
<feature type="transmembrane region" description="Helical" evidence="14">
    <location>
        <begin position="12"/>
        <end position="29"/>
    </location>
</feature>
<evidence type="ECO:0000259" key="16">
    <source>
        <dbReference type="SMART" id="SM00382"/>
    </source>
</evidence>
<comment type="similarity">
    <text evidence="15">Belongs to the AAA ATPase family.</text>
</comment>
<comment type="subunit">
    <text evidence="14">Homohexamer.</text>
</comment>
<keyword evidence="18" id="KW-1185">Reference proteome</keyword>
<evidence type="ECO:0000256" key="3">
    <source>
        <dbReference type="ARBA" id="ARBA00022475"/>
    </source>
</evidence>
<keyword evidence="8 14" id="KW-0378">Hydrolase</keyword>
<evidence type="ECO:0000256" key="10">
    <source>
        <dbReference type="ARBA" id="ARBA00022840"/>
    </source>
</evidence>
<dbReference type="Gene3D" id="3.40.50.300">
    <property type="entry name" value="P-loop containing nucleotide triphosphate hydrolases"/>
    <property type="match status" value="1"/>
</dbReference>
<dbReference type="PATRIC" id="fig|908809.3.peg.272"/>
<reference evidence="17 18" key="1">
    <citation type="submission" date="2015-09" db="EMBL/GenBank/DDBJ databases">
        <title>Draft genome sequence of a Caloramator mitchellensis, a moderate thermophile from the Great Artesian Basin of Australia.</title>
        <authorList>
            <person name="Patel B.K."/>
        </authorList>
    </citation>
    <scope>NUCLEOTIDE SEQUENCE [LARGE SCALE GENOMIC DNA]</scope>
    <source>
        <strain evidence="17 18">VF08</strain>
    </source>
</reference>
<evidence type="ECO:0000313" key="17">
    <source>
        <dbReference type="EMBL" id="KRQ88104.1"/>
    </source>
</evidence>
<dbReference type="GO" id="GO:0030163">
    <property type="term" value="P:protein catabolic process"/>
    <property type="evidence" value="ECO:0007669"/>
    <property type="project" value="UniProtKB-UniRule"/>
</dbReference>
<dbReference type="InterPro" id="IPR003959">
    <property type="entry name" value="ATPase_AAA_core"/>
</dbReference>
<dbReference type="GO" id="GO:0016887">
    <property type="term" value="F:ATP hydrolysis activity"/>
    <property type="evidence" value="ECO:0007669"/>
    <property type="project" value="UniProtKB-UniRule"/>
</dbReference>
<name>A0A0R3JX54_CALMK</name>
<dbReference type="PANTHER" id="PTHR23076">
    <property type="entry name" value="METALLOPROTEASE M41 FTSH"/>
    <property type="match status" value="1"/>
</dbReference>
<comment type="caution">
    <text evidence="17">The sequence shown here is derived from an EMBL/GenBank/DDBJ whole genome shotgun (WGS) entry which is preliminary data.</text>
</comment>
<dbReference type="HAMAP" id="MF_01458">
    <property type="entry name" value="FtsH"/>
    <property type="match status" value="1"/>
</dbReference>
<dbReference type="Proteomes" id="UP000052015">
    <property type="component" value="Unassembled WGS sequence"/>
</dbReference>
<dbReference type="PANTHER" id="PTHR23076:SF97">
    <property type="entry name" value="ATP-DEPENDENT ZINC METALLOPROTEASE YME1L1"/>
    <property type="match status" value="1"/>
</dbReference>
<dbReference type="GO" id="GO:0008270">
    <property type="term" value="F:zinc ion binding"/>
    <property type="evidence" value="ECO:0007669"/>
    <property type="project" value="UniProtKB-UniRule"/>
</dbReference>
<dbReference type="InterPro" id="IPR005936">
    <property type="entry name" value="FtsH"/>
</dbReference>
<dbReference type="InterPro" id="IPR003960">
    <property type="entry name" value="ATPase_AAA_CS"/>
</dbReference>
<dbReference type="GO" id="GO:0005524">
    <property type="term" value="F:ATP binding"/>
    <property type="evidence" value="ECO:0007669"/>
    <property type="project" value="UniProtKB-UniRule"/>
</dbReference>
<dbReference type="EMBL" id="LKHP01000001">
    <property type="protein sequence ID" value="KRQ88104.1"/>
    <property type="molecule type" value="Genomic_DNA"/>
</dbReference>
<dbReference type="Pfam" id="PF00004">
    <property type="entry name" value="AAA"/>
    <property type="match status" value="1"/>
</dbReference>
<dbReference type="InterPro" id="IPR011546">
    <property type="entry name" value="Pept_M41_FtsH_extracell"/>
</dbReference>
<keyword evidence="7 14" id="KW-0547">Nucleotide-binding</keyword>
<comment type="similarity">
    <text evidence="2 14">In the C-terminal section; belongs to the peptidase M41 family.</text>
</comment>
<keyword evidence="4 14" id="KW-0645">Protease</keyword>
<dbReference type="EC" id="3.4.24.-" evidence="14"/>
<feature type="domain" description="AAA+ ATPase" evidence="16">
    <location>
        <begin position="181"/>
        <end position="320"/>
    </location>
</feature>
<evidence type="ECO:0000256" key="14">
    <source>
        <dbReference type="HAMAP-Rule" id="MF_01458"/>
    </source>
</evidence>
<evidence type="ECO:0000256" key="9">
    <source>
        <dbReference type="ARBA" id="ARBA00022833"/>
    </source>
</evidence>
<dbReference type="GO" id="GO:0004222">
    <property type="term" value="F:metalloendopeptidase activity"/>
    <property type="evidence" value="ECO:0007669"/>
    <property type="project" value="InterPro"/>
</dbReference>
<dbReference type="InterPro" id="IPR000642">
    <property type="entry name" value="Peptidase_M41"/>
</dbReference>
<evidence type="ECO:0000256" key="15">
    <source>
        <dbReference type="RuleBase" id="RU003651"/>
    </source>
</evidence>
<keyword evidence="13 14" id="KW-0472">Membrane</keyword>
<comment type="similarity">
    <text evidence="14">In the central section; belongs to the AAA ATPase family.</text>
</comment>
<dbReference type="GO" id="GO:0005737">
    <property type="term" value="C:cytoplasm"/>
    <property type="evidence" value="ECO:0007669"/>
    <property type="project" value="UniProtKB-ARBA"/>
</dbReference>
<dbReference type="Pfam" id="PF01434">
    <property type="entry name" value="Peptidase_M41"/>
    <property type="match status" value="1"/>
</dbReference>
<dbReference type="GO" id="GO:0005886">
    <property type="term" value="C:plasma membrane"/>
    <property type="evidence" value="ECO:0007669"/>
    <property type="project" value="UniProtKB-SubCell"/>
</dbReference>
<dbReference type="Gene3D" id="1.10.8.60">
    <property type="match status" value="1"/>
</dbReference>
<dbReference type="GO" id="GO:0006508">
    <property type="term" value="P:proteolysis"/>
    <property type="evidence" value="ECO:0007669"/>
    <property type="project" value="UniProtKB-KW"/>
</dbReference>
<dbReference type="Gene3D" id="3.30.720.210">
    <property type="match status" value="1"/>
</dbReference>
<evidence type="ECO:0000256" key="2">
    <source>
        <dbReference type="ARBA" id="ARBA00010044"/>
    </source>
</evidence>
<feature type="binding site" evidence="14">
    <location>
        <position position="412"/>
    </location>
    <ligand>
        <name>Zn(2+)</name>
        <dbReference type="ChEBI" id="CHEBI:29105"/>
        <note>catalytic</note>
    </ligand>
</feature>
<keyword evidence="3 14" id="KW-1003">Cell membrane</keyword>
<comment type="function">
    <text evidence="14">Acts as a processive, ATP-dependent zinc metallopeptidase for both cytoplasmic and membrane proteins. Plays a role in the quality control of integral membrane proteins.</text>
</comment>
<keyword evidence="11 14" id="KW-1133">Transmembrane helix</keyword>
<evidence type="ECO:0000256" key="11">
    <source>
        <dbReference type="ARBA" id="ARBA00022989"/>
    </source>
</evidence>
<keyword evidence="10 14" id="KW-0067">ATP-binding</keyword>
<keyword evidence="6 14" id="KW-0479">Metal-binding</keyword>
<dbReference type="GO" id="GO:0004176">
    <property type="term" value="F:ATP-dependent peptidase activity"/>
    <property type="evidence" value="ECO:0007669"/>
    <property type="project" value="InterPro"/>
</dbReference>
<evidence type="ECO:0000256" key="1">
    <source>
        <dbReference type="ARBA" id="ARBA00004370"/>
    </source>
</evidence>
<evidence type="ECO:0000256" key="5">
    <source>
        <dbReference type="ARBA" id="ARBA00022692"/>
    </source>
</evidence>
<keyword evidence="9 14" id="KW-0862">Zinc</keyword>
<dbReference type="InterPro" id="IPR041569">
    <property type="entry name" value="AAA_lid_3"/>
</dbReference>
<comment type="cofactor">
    <cofactor evidence="14">
        <name>Zn(2+)</name>
        <dbReference type="ChEBI" id="CHEBI:29105"/>
    </cofactor>
    <text evidence="14">Binds 1 zinc ion per subunit.</text>
</comment>
<dbReference type="InterPro" id="IPR027417">
    <property type="entry name" value="P-loop_NTPase"/>
</dbReference>
<feature type="binding site" evidence="14">
    <location>
        <begin position="189"/>
        <end position="196"/>
    </location>
    <ligand>
        <name>ATP</name>
        <dbReference type="ChEBI" id="CHEBI:30616"/>
    </ligand>
</feature>
<feature type="transmembrane region" description="Helical" evidence="14">
    <location>
        <begin position="101"/>
        <end position="122"/>
    </location>
</feature>
<protein>
    <recommendedName>
        <fullName evidence="14">ATP-dependent zinc metalloprotease FtsH</fullName>
        <ecNumber evidence="14">3.4.24.-</ecNumber>
    </recommendedName>
</protein>
<dbReference type="InterPro" id="IPR003593">
    <property type="entry name" value="AAA+_ATPase"/>
</dbReference>
<evidence type="ECO:0000256" key="13">
    <source>
        <dbReference type="ARBA" id="ARBA00023136"/>
    </source>
</evidence>
<dbReference type="CDD" id="cd19501">
    <property type="entry name" value="RecA-like_FtsH"/>
    <property type="match status" value="1"/>
</dbReference>
<dbReference type="Gene3D" id="1.20.58.760">
    <property type="entry name" value="Peptidase M41"/>
    <property type="match status" value="1"/>
</dbReference>
<sequence>MNKILNYKKLIIFLSILTILTVSFVIYNMNNSKAVKISYTEFLNKVQNNEVSTIYYSEDEFIKFITKDNRTFLTENPRTFDFKEKMLLKGVSVEENSSVPIANTIAGIVSFSIIAIFIIMIAQKKVKSSSASLVSVHYDSENATSVTFQNIAGNEEAKESISELVDFIQNPEKYSRFNVRLPRGVILYGPPGTGKTLMAKALASEAKVPFFAVNGSDFVQVYVGVGAARIRDLFKKARDKGKAVIFIDEIDAIGKKRSGRADGASDERDQTLNALLSEMSGFKDSQGIIVIAATNRLDVLDEALLRPGRFDRHIEINLPDVKARYEILKLYSHKRPVAKDVDLFKVAQMTPYFSGAKLENLMNEAAILAAKDNADFITFEHIDKAFNIVVAGFEKKERSHISELDKKITAFHEAGHALISKIIAPENSVKKITIIPSTKGAGGYTLNIPQDKMFKTKKDLLNNIKIALGGRAAEEIIFGKDNITTGAYSDLQHATNTLISMAKEFGMIEEIGLLSYTLMESHNLIESTTIIKHCREIINNAYSEVVNILQNNFNLLEKIALVLIEKETIFEEELEKIICYENLK</sequence>
<dbReference type="Pfam" id="PF17862">
    <property type="entry name" value="AAA_lid_3"/>
    <property type="match status" value="1"/>
</dbReference>